<dbReference type="AlphaFoldDB" id="A0A6C0CN01"/>
<name>A0A6C0CN01_9ZZZZ</name>
<keyword evidence="2" id="KW-0479">Metal-binding</keyword>
<evidence type="ECO:0000256" key="5">
    <source>
        <dbReference type="ARBA" id="ARBA00022786"/>
    </source>
</evidence>
<keyword evidence="3" id="KW-0677">Repeat</keyword>
<dbReference type="SUPFAM" id="SSF57850">
    <property type="entry name" value="RING/U-box"/>
    <property type="match status" value="1"/>
</dbReference>
<sequence>MYMSTCVSCTEDFNKTNHLKVTCPFCDFDACKTCLQTYILSTSKDPHCMNCRHEFNREFVDSFCTRAFRNKTYKTHRENILFEREQARLPETQPYVERTLQIRSLRRSYSWLMQFLETVKLCTTDNIIISCRHYLIELLREIIHDIILEANALSRTDPTVSRTMPVYTQACLSENCRGFLADNYVCGICKKEFCEKCHEEKHEGHVCDSNTVKSIKLLKKDTKPCPKCNTMIYKIDGCSQMWCTVCHTTFDFNTGMIETGRIHNPHYIEYFKSKTREHGDIPCGGRPNYHELRRNKAPEYILKASLLLSHIDREMFYRFNFTYTDHKYMRVRYLLNEMSKEDFKCELQRRDKYNDKVTDIQEIYRMVLDTLGDALRQYMVDSSRVDEIVKDIEGIVEYYNTVALKIRKRYVARIPHNIKIEV</sequence>
<feature type="domain" description="RING-type" evidence="7">
    <location>
        <begin position="2"/>
        <end position="277"/>
    </location>
</feature>
<evidence type="ECO:0000256" key="1">
    <source>
        <dbReference type="ARBA" id="ARBA00022679"/>
    </source>
</evidence>
<evidence type="ECO:0000313" key="8">
    <source>
        <dbReference type="EMBL" id="QHT05597.1"/>
    </source>
</evidence>
<dbReference type="InterPro" id="IPR044066">
    <property type="entry name" value="TRIAD_supradom"/>
</dbReference>
<accession>A0A6C0CN01</accession>
<evidence type="ECO:0000259" key="7">
    <source>
        <dbReference type="PROSITE" id="PS51873"/>
    </source>
</evidence>
<dbReference type="PROSITE" id="PS51873">
    <property type="entry name" value="TRIAD"/>
    <property type="match status" value="1"/>
</dbReference>
<evidence type="ECO:0000256" key="6">
    <source>
        <dbReference type="ARBA" id="ARBA00022833"/>
    </source>
</evidence>
<evidence type="ECO:0000256" key="3">
    <source>
        <dbReference type="ARBA" id="ARBA00022737"/>
    </source>
</evidence>
<protein>
    <recommendedName>
        <fullName evidence="7">RING-type domain-containing protein</fullName>
    </recommendedName>
</protein>
<dbReference type="Gene3D" id="1.20.120.1750">
    <property type="match status" value="1"/>
</dbReference>
<dbReference type="GO" id="GO:0004842">
    <property type="term" value="F:ubiquitin-protein transferase activity"/>
    <property type="evidence" value="ECO:0007669"/>
    <property type="project" value="InterPro"/>
</dbReference>
<keyword evidence="5" id="KW-0833">Ubl conjugation pathway</keyword>
<evidence type="ECO:0000256" key="2">
    <source>
        <dbReference type="ARBA" id="ARBA00022723"/>
    </source>
</evidence>
<organism evidence="8">
    <name type="scientific">viral metagenome</name>
    <dbReference type="NCBI Taxonomy" id="1070528"/>
    <lineage>
        <taxon>unclassified sequences</taxon>
        <taxon>metagenomes</taxon>
        <taxon>organismal metagenomes</taxon>
    </lineage>
</organism>
<dbReference type="GO" id="GO:0016567">
    <property type="term" value="P:protein ubiquitination"/>
    <property type="evidence" value="ECO:0007669"/>
    <property type="project" value="InterPro"/>
</dbReference>
<dbReference type="GO" id="GO:0008270">
    <property type="term" value="F:zinc ion binding"/>
    <property type="evidence" value="ECO:0007669"/>
    <property type="project" value="UniProtKB-KW"/>
</dbReference>
<dbReference type="PANTHER" id="PTHR11685">
    <property type="entry name" value="RBR FAMILY RING FINGER AND IBR DOMAIN-CONTAINING"/>
    <property type="match status" value="1"/>
</dbReference>
<dbReference type="EMBL" id="MN739457">
    <property type="protein sequence ID" value="QHT05597.1"/>
    <property type="molecule type" value="Genomic_DNA"/>
</dbReference>
<proteinExistence type="predicted"/>
<keyword evidence="4" id="KW-0863">Zinc-finger</keyword>
<reference evidence="8" key="1">
    <citation type="journal article" date="2020" name="Nature">
        <title>Giant virus diversity and host interactions through global metagenomics.</title>
        <authorList>
            <person name="Schulz F."/>
            <person name="Roux S."/>
            <person name="Paez-Espino D."/>
            <person name="Jungbluth S."/>
            <person name="Walsh D.A."/>
            <person name="Denef V.J."/>
            <person name="McMahon K.D."/>
            <person name="Konstantinidis K.T."/>
            <person name="Eloe-Fadrosh E.A."/>
            <person name="Kyrpides N.C."/>
            <person name="Woyke T."/>
        </authorList>
    </citation>
    <scope>NUCLEOTIDE SEQUENCE</scope>
    <source>
        <strain evidence="8">GVMAG-M-3300021389-45</strain>
    </source>
</reference>
<keyword evidence="1" id="KW-0808">Transferase</keyword>
<dbReference type="InterPro" id="IPR031127">
    <property type="entry name" value="E3_UB_ligase_RBR"/>
</dbReference>
<evidence type="ECO:0000256" key="4">
    <source>
        <dbReference type="ARBA" id="ARBA00022771"/>
    </source>
</evidence>
<keyword evidence="6" id="KW-0862">Zinc</keyword>